<dbReference type="InterPro" id="IPR036291">
    <property type="entry name" value="NAD(P)-bd_dom_sf"/>
</dbReference>
<organism evidence="3 4">
    <name type="scientific">Kribbella lupini</name>
    <dbReference type="NCBI Taxonomy" id="291602"/>
    <lineage>
        <taxon>Bacteria</taxon>
        <taxon>Bacillati</taxon>
        <taxon>Actinomycetota</taxon>
        <taxon>Actinomycetes</taxon>
        <taxon>Propionibacteriales</taxon>
        <taxon>Kribbellaceae</taxon>
        <taxon>Kribbella</taxon>
    </lineage>
</organism>
<feature type="domain" description="GFO/IDH/MocA-like oxidoreductase" evidence="2">
    <location>
        <begin position="128"/>
        <end position="235"/>
    </location>
</feature>
<comment type="caution">
    <text evidence="3">The sequence shown here is derived from an EMBL/GenBank/DDBJ whole genome shotgun (WGS) entry which is preliminary data.</text>
</comment>
<dbReference type="EMBL" id="BAAANC010000005">
    <property type="protein sequence ID" value="GAA1559453.1"/>
    <property type="molecule type" value="Genomic_DNA"/>
</dbReference>
<evidence type="ECO:0000313" key="3">
    <source>
        <dbReference type="EMBL" id="GAA1559453.1"/>
    </source>
</evidence>
<dbReference type="Pfam" id="PF22725">
    <property type="entry name" value="GFO_IDH_MocA_C3"/>
    <property type="match status" value="1"/>
</dbReference>
<dbReference type="InterPro" id="IPR055170">
    <property type="entry name" value="GFO_IDH_MocA-like_dom"/>
</dbReference>
<feature type="domain" description="Gfo/Idh/MocA-like oxidoreductase N-terminal" evidence="1">
    <location>
        <begin position="1"/>
        <end position="120"/>
    </location>
</feature>
<accession>A0ABP4ND38</accession>
<protein>
    <submittedName>
        <fullName evidence="3">Gfo/Idh/MocA family oxidoreductase</fullName>
    </submittedName>
</protein>
<dbReference type="Pfam" id="PF01408">
    <property type="entry name" value="GFO_IDH_MocA"/>
    <property type="match status" value="1"/>
</dbReference>
<evidence type="ECO:0000259" key="2">
    <source>
        <dbReference type="Pfam" id="PF22725"/>
    </source>
</evidence>
<dbReference type="PANTHER" id="PTHR43708:SF4">
    <property type="entry name" value="OXIDOREDUCTASE YCEM-RELATED"/>
    <property type="match status" value="1"/>
</dbReference>
<dbReference type="Gene3D" id="3.40.50.720">
    <property type="entry name" value="NAD(P)-binding Rossmann-like Domain"/>
    <property type="match status" value="1"/>
</dbReference>
<dbReference type="Gene3D" id="3.30.360.10">
    <property type="entry name" value="Dihydrodipicolinate Reductase, domain 2"/>
    <property type="match status" value="1"/>
</dbReference>
<sequence>MKIGVVGAGRHANSAVYPAILESGFELVSVCARTVESAQATAQRWGATGYYSGFEDMLAAGGIDGIVVVVPAAEYRPILTGCIEAGLPVFCEKPAGQSSAELREFAELAAASQCEVVVGYMKRFAPAYRRAHDLIRTAEFGTPSLAHFTFVMGQFDGYVDDLHFYLTDNPVHMIDLARFLVGELTDISAVLNVVPGFGLDVSLVAKAGDGAVCSFDFCTTASFAHRGEAIDIYGRGNAVQVDNVDTCTYRPADRPAQTWRPNYTLPWGESSSRVTMGFVPALEHFREVAAGRAANESDLASAARTLETAEQLYQQLFPSWSEVMAGH</sequence>
<keyword evidence="4" id="KW-1185">Reference proteome</keyword>
<dbReference type="InterPro" id="IPR000683">
    <property type="entry name" value="Gfo/Idh/MocA-like_OxRdtase_N"/>
</dbReference>
<reference evidence="4" key="1">
    <citation type="journal article" date="2019" name="Int. J. Syst. Evol. Microbiol.">
        <title>The Global Catalogue of Microorganisms (GCM) 10K type strain sequencing project: providing services to taxonomists for standard genome sequencing and annotation.</title>
        <authorList>
            <consortium name="The Broad Institute Genomics Platform"/>
            <consortium name="The Broad Institute Genome Sequencing Center for Infectious Disease"/>
            <person name="Wu L."/>
            <person name="Ma J."/>
        </authorList>
    </citation>
    <scope>NUCLEOTIDE SEQUENCE [LARGE SCALE GENOMIC DNA]</scope>
    <source>
        <strain evidence="4">JCM 14303</strain>
    </source>
</reference>
<dbReference type="RefSeq" id="WP_344183063.1">
    <property type="nucleotide sequence ID" value="NZ_BAAANC010000005.1"/>
</dbReference>
<proteinExistence type="predicted"/>
<evidence type="ECO:0000259" key="1">
    <source>
        <dbReference type="Pfam" id="PF01408"/>
    </source>
</evidence>
<gene>
    <name evidence="3" type="ORF">GCM10009741_75620</name>
</gene>
<name>A0ABP4ND38_9ACTN</name>
<dbReference type="SUPFAM" id="SSF51735">
    <property type="entry name" value="NAD(P)-binding Rossmann-fold domains"/>
    <property type="match status" value="1"/>
</dbReference>
<dbReference type="SUPFAM" id="SSF55347">
    <property type="entry name" value="Glyceraldehyde-3-phosphate dehydrogenase-like, C-terminal domain"/>
    <property type="match status" value="1"/>
</dbReference>
<evidence type="ECO:0000313" key="4">
    <source>
        <dbReference type="Proteomes" id="UP001500363"/>
    </source>
</evidence>
<dbReference type="Proteomes" id="UP001500363">
    <property type="component" value="Unassembled WGS sequence"/>
</dbReference>
<dbReference type="InterPro" id="IPR051317">
    <property type="entry name" value="Gfo/Idh/MocA_oxidoreduct"/>
</dbReference>
<dbReference type="PANTHER" id="PTHR43708">
    <property type="entry name" value="CONSERVED EXPRESSED OXIDOREDUCTASE (EUROFUNG)"/>
    <property type="match status" value="1"/>
</dbReference>